<dbReference type="CDD" id="cd04301">
    <property type="entry name" value="NAT_SF"/>
    <property type="match status" value="1"/>
</dbReference>
<dbReference type="Gene3D" id="3.40.630.30">
    <property type="match status" value="1"/>
</dbReference>
<dbReference type="PROSITE" id="PS51186">
    <property type="entry name" value="GNAT"/>
    <property type="match status" value="1"/>
</dbReference>
<reference evidence="2 3" key="1">
    <citation type="submission" date="2016-09" db="EMBL/GenBank/DDBJ databases">
        <title>Rhizobium sp. nov., a novel species isolated from the rice rhizosphere.</title>
        <authorList>
            <person name="Zhao J."/>
            <person name="Zhang X."/>
        </authorList>
    </citation>
    <scope>NUCLEOTIDE SEQUENCE [LARGE SCALE GENOMIC DNA]</scope>
    <source>
        <strain evidence="2 3">MH17</strain>
    </source>
</reference>
<evidence type="ECO:0000259" key="1">
    <source>
        <dbReference type="PROSITE" id="PS51186"/>
    </source>
</evidence>
<gene>
    <name evidence="2" type="ORF">BJF92_04535</name>
</gene>
<dbReference type="InterPro" id="IPR000182">
    <property type="entry name" value="GNAT_dom"/>
</dbReference>
<dbReference type="SUPFAM" id="SSF55729">
    <property type="entry name" value="Acyl-CoA N-acyltransferases (Nat)"/>
    <property type="match status" value="1"/>
</dbReference>
<comment type="caution">
    <text evidence="2">The sequence shown here is derived from an EMBL/GenBank/DDBJ whole genome shotgun (WGS) entry which is preliminary data.</text>
</comment>
<sequence length="167" mass="17598">MDMLVKLYELTPDPALDRRMADEGIIIRRALAPELKPLTDWILPRFGAGWVGEATIALARQPVSCFIAIKDGALVGFACHEATAKGFFGPTGVDESCRGKGVGQALLLRTLLDMRDQGYAYGVIGGAGPTGFYQRTVGAVAIEGSVPGIYRGMLQTAAPSGVAGNTK</sequence>
<dbReference type="InterPro" id="IPR016181">
    <property type="entry name" value="Acyl_CoA_acyltransferase"/>
</dbReference>
<accession>A0A1Q9AG19</accession>
<evidence type="ECO:0000313" key="3">
    <source>
        <dbReference type="Proteomes" id="UP000186143"/>
    </source>
</evidence>
<keyword evidence="2" id="KW-0808">Transferase</keyword>
<feature type="domain" description="N-acetyltransferase" evidence="1">
    <location>
        <begin position="25"/>
        <end position="158"/>
    </location>
</feature>
<dbReference type="EMBL" id="MKIO01000038">
    <property type="protein sequence ID" value="OLP53928.1"/>
    <property type="molecule type" value="Genomic_DNA"/>
</dbReference>
<organism evidence="2 3">
    <name type="scientific">Xaviernesmea rhizosphaerae</name>
    <dbReference type="NCBI Taxonomy" id="1672749"/>
    <lineage>
        <taxon>Bacteria</taxon>
        <taxon>Pseudomonadati</taxon>
        <taxon>Pseudomonadota</taxon>
        <taxon>Alphaproteobacteria</taxon>
        <taxon>Hyphomicrobiales</taxon>
        <taxon>Rhizobiaceae</taxon>
        <taxon>Rhizobium/Agrobacterium group</taxon>
        <taxon>Xaviernesmea</taxon>
    </lineage>
</organism>
<dbReference type="Proteomes" id="UP000186143">
    <property type="component" value="Unassembled WGS sequence"/>
</dbReference>
<protein>
    <submittedName>
        <fullName evidence="2">GNAT family N-acetyltransferase</fullName>
    </submittedName>
</protein>
<dbReference type="Pfam" id="PF00583">
    <property type="entry name" value="Acetyltransf_1"/>
    <property type="match status" value="1"/>
</dbReference>
<proteinExistence type="predicted"/>
<dbReference type="RefSeq" id="WP_075636171.1">
    <property type="nucleotide sequence ID" value="NZ_MKIO01000038.1"/>
</dbReference>
<evidence type="ECO:0000313" key="2">
    <source>
        <dbReference type="EMBL" id="OLP53928.1"/>
    </source>
</evidence>
<dbReference type="GO" id="GO:0016747">
    <property type="term" value="F:acyltransferase activity, transferring groups other than amino-acyl groups"/>
    <property type="evidence" value="ECO:0007669"/>
    <property type="project" value="InterPro"/>
</dbReference>
<name>A0A1Q9AG19_9HYPH</name>
<dbReference type="OrthoDB" id="4016818at2"/>
<dbReference type="AlphaFoldDB" id="A0A1Q9AG19"/>
<dbReference type="STRING" id="1672749.BJF92_04535"/>